<dbReference type="EMBL" id="EU958044">
    <property type="protein sequence ID" value="ACG30162.1"/>
    <property type="molecule type" value="mRNA"/>
</dbReference>
<feature type="region of interest" description="Disordered" evidence="1">
    <location>
        <begin position="1"/>
        <end position="20"/>
    </location>
</feature>
<sequence length="166" mass="17465">MSHAPGLDRLTRSVPGEGTKGVTMDAIATAEPFRSCTVTDHPLRSLADAASRSGCIPGLRRSLLLRHPNLQVNMGCFMLPRTCSTCGLHSGSPSNSKTNRGSGSARTVRLSSVAAVLPFPDRFPMEIQPLCSTAGLASAPLRSSAIVAFPSSRPELTPQALPFRPA</sequence>
<evidence type="ECO:0000313" key="2">
    <source>
        <dbReference type="EMBL" id="ACG30162.1"/>
    </source>
</evidence>
<reference evidence="2" key="1">
    <citation type="journal article" date="2009" name="Plant Mol. Biol.">
        <title>Insights into corn genes derived from large-scale cDNA sequencing.</title>
        <authorList>
            <person name="Alexandrov N.N."/>
            <person name="Brover V.V."/>
            <person name="Freidin S."/>
            <person name="Troukhan M.E."/>
            <person name="Tatarinova T.V."/>
            <person name="Zhang H."/>
            <person name="Swaller T.J."/>
            <person name="Lu Y.P."/>
            <person name="Bouck J."/>
            <person name="Flavell R.B."/>
            <person name="Feldmann K.A."/>
        </authorList>
    </citation>
    <scope>NUCLEOTIDE SEQUENCE</scope>
</reference>
<dbReference type="AlphaFoldDB" id="B6SZ79"/>
<proteinExistence type="evidence at transcript level"/>
<organism evidence="2">
    <name type="scientific">Zea mays</name>
    <name type="common">Maize</name>
    <dbReference type="NCBI Taxonomy" id="4577"/>
    <lineage>
        <taxon>Eukaryota</taxon>
        <taxon>Viridiplantae</taxon>
        <taxon>Streptophyta</taxon>
        <taxon>Embryophyta</taxon>
        <taxon>Tracheophyta</taxon>
        <taxon>Spermatophyta</taxon>
        <taxon>Magnoliopsida</taxon>
        <taxon>Liliopsida</taxon>
        <taxon>Poales</taxon>
        <taxon>Poaceae</taxon>
        <taxon>PACMAD clade</taxon>
        <taxon>Panicoideae</taxon>
        <taxon>Andropogonodae</taxon>
        <taxon>Andropogoneae</taxon>
        <taxon>Tripsacinae</taxon>
        <taxon>Zea</taxon>
    </lineage>
</organism>
<evidence type="ECO:0000256" key="1">
    <source>
        <dbReference type="SAM" id="MobiDB-lite"/>
    </source>
</evidence>
<name>B6SZ79_MAIZE</name>
<accession>B6SZ79</accession>
<protein>
    <submittedName>
        <fullName evidence="2">Uncharacterized protein</fullName>
    </submittedName>
</protein>